<dbReference type="Proteomes" id="UP001302602">
    <property type="component" value="Unassembled WGS sequence"/>
</dbReference>
<comment type="caution">
    <text evidence="1">The sequence shown here is derived from an EMBL/GenBank/DDBJ whole genome shotgun (WGS) entry which is preliminary data.</text>
</comment>
<accession>A0AAN6YZS9</accession>
<evidence type="ECO:0000313" key="2">
    <source>
        <dbReference type="Proteomes" id="UP001302602"/>
    </source>
</evidence>
<dbReference type="AlphaFoldDB" id="A0AAN6YZS9"/>
<proteinExistence type="predicted"/>
<sequence>MIRTQLTHLGPINNMTPGDPWLWGSEDAEQLLDAAKYNLGTPRSYELSIQQDLLPEVDQLIQQLTNLITINKGHRSRDMNTNIWRLSWVTASSAHHNPIKSTFTAKLELFEYPEDHN</sequence>
<reference evidence="1" key="2">
    <citation type="submission" date="2023-05" db="EMBL/GenBank/DDBJ databases">
        <authorList>
            <consortium name="Lawrence Berkeley National Laboratory"/>
            <person name="Steindorff A."/>
            <person name="Hensen N."/>
            <person name="Bonometti L."/>
            <person name="Westerberg I."/>
            <person name="Brannstrom I.O."/>
            <person name="Guillou S."/>
            <person name="Cros-Aarteil S."/>
            <person name="Calhoun S."/>
            <person name="Haridas S."/>
            <person name="Kuo A."/>
            <person name="Mondo S."/>
            <person name="Pangilinan J."/>
            <person name="Riley R."/>
            <person name="Labutti K."/>
            <person name="Andreopoulos B."/>
            <person name="Lipzen A."/>
            <person name="Chen C."/>
            <person name="Yanf M."/>
            <person name="Daum C."/>
            <person name="Ng V."/>
            <person name="Clum A."/>
            <person name="Ohm R."/>
            <person name="Martin F."/>
            <person name="Silar P."/>
            <person name="Natvig D."/>
            <person name="Lalanne C."/>
            <person name="Gautier V."/>
            <person name="Ament-Velasquez S.L."/>
            <person name="Kruys A."/>
            <person name="Hutchinson M.I."/>
            <person name="Powell A.J."/>
            <person name="Barry K."/>
            <person name="Miller A.N."/>
            <person name="Grigoriev I.V."/>
            <person name="Debuchy R."/>
            <person name="Gladieux P."/>
            <person name="Thoren M.H."/>
            <person name="Johannesson H."/>
        </authorList>
    </citation>
    <scope>NUCLEOTIDE SEQUENCE</scope>
    <source>
        <strain evidence="1">CBS 731.68</strain>
    </source>
</reference>
<evidence type="ECO:0000313" key="1">
    <source>
        <dbReference type="EMBL" id="KAK4120290.1"/>
    </source>
</evidence>
<dbReference type="EMBL" id="MU853240">
    <property type="protein sequence ID" value="KAK4120290.1"/>
    <property type="molecule type" value="Genomic_DNA"/>
</dbReference>
<keyword evidence="2" id="KW-1185">Reference proteome</keyword>
<name>A0AAN6YZS9_9PEZI</name>
<gene>
    <name evidence="1" type="ORF">N657DRAFT_166095</name>
</gene>
<organism evidence="1 2">
    <name type="scientific">Parathielavia appendiculata</name>
    <dbReference type="NCBI Taxonomy" id="2587402"/>
    <lineage>
        <taxon>Eukaryota</taxon>
        <taxon>Fungi</taxon>
        <taxon>Dikarya</taxon>
        <taxon>Ascomycota</taxon>
        <taxon>Pezizomycotina</taxon>
        <taxon>Sordariomycetes</taxon>
        <taxon>Sordariomycetidae</taxon>
        <taxon>Sordariales</taxon>
        <taxon>Chaetomiaceae</taxon>
        <taxon>Parathielavia</taxon>
    </lineage>
</organism>
<dbReference type="GeneID" id="87822818"/>
<dbReference type="RefSeq" id="XP_062644061.1">
    <property type="nucleotide sequence ID" value="XM_062786052.1"/>
</dbReference>
<protein>
    <submittedName>
        <fullName evidence="1">Uncharacterized protein</fullName>
    </submittedName>
</protein>
<reference evidence="1" key="1">
    <citation type="journal article" date="2023" name="Mol. Phylogenet. Evol.">
        <title>Genome-scale phylogeny and comparative genomics of the fungal order Sordariales.</title>
        <authorList>
            <person name="Hensen N."/>
            <person name="Bonometti L."/>
            <person name="Westerberg I."/>
            <person name="Brannstrom I.O."/>
            <person name="Guillou S."/>
            <person name="Cros-Aarteil S."/>
            <person name="Calhoun S."/>
            <person name="Haridas S."/>
            <person name="Kuo A."/>
            <person name="Mondo S."/>
            <person name="Pangilinan J."/>
            <person name="Riley R."/>
            <person name="LaButti K."/>
            <person name="Andreopoulos B."/>
            <person name="Lipzen A."/>
            <person name="Chen C."/>
            <person name="Yan M."/>
            <person name="Daum C."/>
            <person name="Ng V."/>
            <person name="Clum A."/>
            <person name="Steindorff A."/>
            <person name="Ohm R.A."/>
            <person name="Martin F."/>
            <person name="Silar P."/>
            <person name="Natvig D.O."/>
            <person name="Lalanne C."/>
            <person name="Gautier V."/>
            <person name="Ament-Velasquez S.L."/>
            <person name="Kruys A."/>
            <person name="Hutchinson M.I."/>
            <person name="Powell A.J."/>
            <person name="Barry K."/>
            <person name="Miller A.N."/>
            <person name="Grigoriev I.V."/>
            <person name="Debuchy R."/>
            <person name="Gladieux P."/>
            <person name="Hiltunen Thoren M."/>
            <person name="Johannesson H."/>
        </authorList>
    </citation>
    <scope>NUCLEOTIDE SEQUENCE</scope>
    <source>
        <strain evidence="1">CBS 731.68</strain>
    </source>
</reference>